<evidence type="ECO:0000256" key="1">
    <source>
        <dbReference type="ARBA" id="ARBA00004635"/>
    </source>
</evidence>
<comment type="subcellular location">
    <subcellularLocation>
        <location evidence="1">Membrane</location>
        <topology evidence="1">Lipid-anchor</topology>
    </subcellularLocation>
</comment>
<feature type="signal peptide" evidence="7">
    <location>
        <begin position="1"/>
        <end position="20"/>
    </location>
</feature>
<dbReference type="Proteomes" id="UP000190395">
    <property type="component" value="Unassembled WGS sequence"/>
</dbReference>
<evidence type="ECO:0000313" key="8">
    <source>
        <dbReference type="EMBL" id="SKA01924.1"/>
    </source>
</evidence>
<feature type="chain" id="PRO_5012684895" evidence="7">
    <location>
        <begin position="21"/>
        <end position="284"/>
    </location>
</feature>
<dbReference type="PROSITE" id="PS51257">
    <property type="entry name" value="PROKAR_LIPOPROTEIN"/>
    <property type="match status" value="1"/>
</dbReference>
<sequence length="284" mass="31566">MRVTKLFLLTTLIISGAALMGCTKKAESNKNADPAKKTLTYSRSQGPYTVLFENAIKPILEEKGYSLKGYDYSELALADDAVNGGDVDFNVEQHTAYAQNYNKGNNGHLVPITPIPTVPASMFSSHYKSADEIKNIKKPKVAVPNDPANTARAYVLLQKIGWITLRENVNLSTVTSEDIASNPYNIQFTEMKSLNIPQVQDDFDFVIITGSIVYNAGIDASTALAKEDVLPHLILQVVVREDNVNSQWAKDLVAAYHSAEFKAYLEKTNYENGLFWVPKEYEFN</sequence>
<keyword evidence="6" id="KW-0449">Lipoprotein</keyword>
<keyword evidence="9" id="KW-1185">Reference proteome</keyword>
<dbReference type="Pfam" id="PF03180">
    <property type="entry name" value="Lipoprotein_9"/>
    <property type="match status" value="1"/>
</dbReference>
<dbReference type="PANTHER" id="PTHR30429:SF0">
    <property type="entry name" value="METHIONINE-BINDING LIPOPROTEIN METQ"/>
    <property type="match status" value="1"/>
</dbReference>
<dbReference type="AlphaFoldDB" id="A0A1T4QE07"/>
<keyword evidence="4" id="KW-0472">Membrane</keyword>
<protein>
    <submittedName>
        <fullName evidence="8">D-methionine transport system substrate-binding protein</fullName>
    </submittedName>
</protein>
<dbReference type="SUPFAM" id="SSF53850">
    <property type="entry name" value="Periplasmic binding protein-like II"/>
    <property type="match status" value="1"/>
</dbReference>
<evidence type="ECO:0000256" key="5">
    <source>
        <dbReference type="ARBA" id="ARBA00023139"/>
    </source>
</evidence>
<accession>A0A1T4QE07</accession>
<evidence type="ECO:0000256" key="2">
    <source>
        <dbReference type="ARBA" id="ARBA00008973"/>
    </source>
</evidence>
<evidence type="ECO:0000256" key="4">
    <source>
        <dbReference type="ARBA" id="ARBA00023136"/>
    </source>
</evidence>
<evidence type="ECO:0000256" key="6">
    <source>
        <dbReference type="ARBA" id="ARBA00023288"/>
    </source>
</evidence>
<organism evidence="8 9">
    <name type="scientific">Treponema berlinense</name>
    <dbReference type="NCBI Taxonomy" id="225004"/>
    <lineage>
        <taxon>Bacteria</taxon>
        <taxon>Pseudomonadati</taxon>
        <taxon>Spirochaetota</taxon>
        <taxon>Spirochaetia</taxon>
        <taxon>Spirochaetales</taxon>
        <taxon>Treponemataceae</taxon>
        <taxon>Treponema</taxon>
    </lineage>
</organism>
<dbReference type="EMBL" id="FUXC01000013">
    <property type="protein sequence ID" value="SKA01924.1"/>
    <property type="molecule type" value="Genomic_DNA"/>
</dbReference>
<proteinExistence type="inferred from homology"/>
<comment type="similarity">
    <text evidence="2">Belongs to the NlpA lipoprotein family.</text>
</comment>
<dbReference type="OrthoDB" id="9812878at2"/>
<dbReference type="STRING" id="225004.SAMN02745152_01940"/>
<dbReference type="Gene3D" id="3.40.190.10">
    <property type="entry name" value="Periplasmic binding protein-like II"/>
    <property type="match status" value="2"/>
</dbReference>
<keyword evidence="3 7" id="KW-0732">Signal</keyword>
<dbReference type="PANTHER" id="PTHR30429">
    <property type="entry name" value="D-METHIONINE-BINDING LIPOPROTEIN METQ"/>
    <property type="match status" value="1"/>
</dbReference>
<gene>
    <name evidence="8" type="ORF">SAMN02745152_01940</name>
</gene>
<name>A0A1T4QE07_9SPIR</name>
<dbReference type="InterPro" id="IPR004872">
    <property type="entry name" value="Lipoprotein_NlpA"/>
</dbReference>
<keyword evidence="5" id="KW-0564">Palmitate</keyword>
<dbReference type="GeneID" id="303368167"/>
<dbReference type="GO" id="GO:0016020">
    <property type="term" value="C:membrane"/>
    <property type="evidence" value="ECO:0007669"/>
    <property type="project" value="UniProtKB-SubCell"/>
</dbReference>
<evidence type="ECO:0000256" key="3">
    <source>
        <dbReference type="ARBA" id="ARBA00022729"/>
    </source>
</evidence>
<evidence type="ECO:0000313" key="9">
    <source>
        <dbReference type="Proteomes" id="UP000190395"/>
    </source>
</evidence>
<evidence type="ECO:0000256" key="7">
    <source>
        <dbReference type="SAM" id="SignalP"/>
    </source>
</evidence>
<dbReference type="RefSeq" id="WP_078931680.1">
    <property type="nucleotide sequence ID" value="NZ_FUXC01000013.1"/>
</dbReference>
<reference evidence="8 9" key="1">
    <citation type="submission" date="2017-02" db="EMBL/GenBank/DDBJ databases">
        <authorList>
            <person name="Peterson S.W."/>
        </authorList>
    </citation>
    <scope>NUCLEOTIDE SEQUENCE [LARGE SCALE GENOMIC DNA]</scope>
    <source>
        <strain evidence="8 9">ATCC BAA-909</strain>
    </source>
</reference>